<sequence>MGPVSWKNASTLIVLARNRLSQAVINNKNNDVQKLLPDYSCMLLKRSSQSKFFANAFVFPGGATEVADFSPSWLEHFDEHGFNREKLASQFVVSQQDKVPLYADIPNSDCIPEVGYRISAIRETFEETGVLFCKPAQIHGQSNSILKADDLIEWQKRIHHNPEEFLILCKKYFLLPDLWSLYEWSNWLTPTNMGPKRYDTMFYVCVIDNIPDVRIDGKEITQVLWTDPYNAILKHVQGHIWLAPPQLYELCRFAQIGTVEDLKIFCKSRQQKGIERWLPIRSQSEEGYTTILPGDSLYPVPKDTNTPNIEDRQLSTKHTEILKNRICFTSPNLFRIVCNVIDPHGHKQPRNLVDEMTENIHQSKM</sequence>
<evidence type="ECO:0000313" key="9">
    <source>
        <dbReference type="Proteomes" id="UP000076858"/>
    </source>
</evidence>
<accession>A0A162SSA6</accession>
<organism evidence="8 9">
    <name type="scientific">Daphnia magna</name>
    <dbReference type="NCBI Taxonomy" id="35525"/>
    <lineage>
        <taxon>Eukaryota</taxon>
        <taxon>Metazoa</taxon>
        <taxon>Ecdysozoa</taxon>
        <taxon>Arthropoda</taxon>
        <taxon>Crustacea</taxon>
        <taxon>Branchiopoda</taxon>
        <taxon>Diplostraca</taxon>
        <taxon>Cladocera</taxon>
        <taxon>Anomopoda</taxon>
        <taxon>Daphniidae</taxon>
        <taxon>Daphnia</taxon>
    </lineage>
</organism>
<dbReference type="InterPro" id="IPR015797">
    <property type="entry name" value="NUDIX_hydrolase-like_dom_sf"/>
</dbReference>
<protein>
    <submittedName>
        <fullName evidence="8">Nucleoside diphosphate-linked moiety X motif 19</fullName>
    </submittedName>
</protein>
<dbReference type="Gene3D" id="3.90.79.10">
    <property type="entry name" value="Nucleoside Triphosphate Pyrophosphohydrolase"/>
    <property type="match status" value="1"/>
</dbReference>
<evidence type="ECO:0000256" key="1">
    <source>
        <dbReference type="ARBA" id="ARBA00001936"/>
    </source>
</evidence>
<dbReference type="OrthoDB" id="1695362at2759"/>
<comment type="cofactor">
    <cofactor evidence="1">
        <name>Mn(2+)</name>
        <dbReference type="ChEBI" id="CHEBI:29035"/>
    </cofactor>
</comment>
<keyword evidence="7" id="KW-0464">Manganese</keyword>
<dbReference type="GO" id="GO:0016818">
    <property type="term" value="F:hydrolase activity, acting on acid anhydrides, in phosphorus-containing anhydrides"/>
    <property type="evidence" value="ECO:0007669"/>
    <property type="project" value="InterPro"/>
</dbReference>
<name>A0A162SSA6_9CRUS</name>
<keyword evidence="9" id="KW-1185">Reference proteome</keyword>
<dbReference type="InterPro" id="IPR039121">
    <property type="entry name" value="NUDT19"/>
</dbReference>
<dbReference type="SUPFAM" id="SSF55811">
    <property type="entry name" value="Nudix"/>
    <property type="match status" value="1"/>
</dbReference>
<keyword evidence="4" id="KW-0479">Metal-binding</keyword>
<evidence type="ECO:0000256" key="2">
    <source>
        <dbReference type="ARBA" id="ARBA00001946"/>
    </source>
</evidence>
<dbReference type="AlphaFoldDB" id="A0A162SSA6"/>
<evidence type="ECO:0000256" key="3">
    <source>
        <dbReference type="ARBA" id="ARBA00005582"/>
    </source>
</evidence>
<evidence type="ECO:0000256" key="7">
    <source>
        <dbReference type="ARBA" id="ARBA00023211"/>
    </source>
</evidence>
<reference evidence="8 9" key="1">
    <citation type="submission" date="2016-03" db="EMBL/GenBank/DDBJ databases">
        <title>EvidentialGene: Evidence-directed Construction of Genes on Genomes.</title>
        <authorList>
            <person name="Gilbert D.G."/>
            <person name="Choi J.-H."/>
            <person name="Mockaitis K."/>
            <person name="Colbourne J."/>
            <person name="Pfrender M."/>
        </authorList>
    </citation>
    <scope>NUCLEOTIDE SEQUENCE [LARGE SCALE GENOMIC DNA]</scope>
    <source>
        <strain evidence="8 9">Xinb3</strain>
        <tissue evidence="8">Complete organism</tissue>
    </source>
</reference>
<evidence type="ECO:0000256" key="5">
    <source>
        <dbReference type="ARBA" id="ARBA00022801"/>
    </source>
</evidence>
<proteinExistence type="inferred from homology"/>
<dbReference type="Proteomes" id="UP000076858">
    <property type="component" value="Unassembled WGS sequence"/>
</dbReference>
<comment type="cofactor">
    <cofactor evidence="2">
        <name>Mg(2+)</name>
        <dbReference type="ChEBI" id="CHEBI:18420"/>
    </cofactor>
</comment>
<dbReference type="PANTHER" id="PTHR12318">
    <property type="entry name" value="TESTOSTERONE-REGULATED PROTEIN RP2"/>
    <property type="match status" value="1"/>
</dbReference>
<comment type="caution">
    <text evidence="8">The sequence shown here is derived from an EMBL/GenBank/DDBJ whole genome shotgun (WGS) entry which is preliminary data.</text>
</comment>
<keyword evidence="5" id="KW-0378">Hydrolase</keyword>
<evidence type="ECO:0000256" key="6">
    <source>
        <dbReference type="ARBA" id="ARBA00022842"/>
    </source>
</evidence>
<dbReference type="GO" id="GO:0046872">
    <property type="term" value="F:metal ion binding"/>
    <property type="evidence" value="ECO:0007669"/>
    <property type="project" value="UniProtKB-KW"/>
</dbReference>
<dbReference type="GO" id="GO:0005739">
    <property type="term" value="C:mitochondrion"/>
    <property type="evidence" value="ECO:0007669"/>
    <property type="project" value="TreeGrafter"/>
</dbReference>
<dbReference type="CDD" id="cd18870">
    <property type="entry name" value="NUDIX_AcylCoAdiphos_Nudt19"/>
    <property type="match status" value="1"/>
</dbReference>
<dbReference type="PANTHER" id="PTHR12318:SF0">
    <property type="entry name" value="ACYL-COENZYME A DIPHOSPHATASE NUDT19"/>
    <property type="match status" value="1"/>
</dbReference>
<gene>
    <name evidence="8" type="ORF">APZ42_011558</name>
</gene>
<evidence type="ECO:0000313" key="8">
    <source>
        <dbReference type="EMBL" id="KZS21585.1"/>
    </source>
</evidence>
<dbReference type="EMBL" id="LRGB01000024">
    <property type="protein sequence ID" value="KZS21585.1"/>
    <property type="molecule type" value="Genomic_DNA"/>
</dbReference>
<keyword evidence="6" id="KW-0460">Magnesium</keyword>
<comment type="similarity">
    <text evidence="3">Belongs to the Nudix hydrolase family.</text>
</comment>
<dbReference type="STRING" id="35525.A0A162SSA6"/>
<evidence type="ECO:0000256" key="4">
    <source>
        <dbReference type="ARBA" id="ARBA00022723"/>
    </source>
</evidence>